<name>A0A0A9FPJ0_ARUDO</name>
<dbReference type="AlphaFoldDB" id="A0A0A9FPJ0"/>
<proteinExistence type="predicted"/>
<evidence type="ECO:0000313" key="1">
    <source>
        <dbReference type="EMBL" id="JAE10213.1"/>
    </source>
</evidence>
<sequence>MNLTFYFVSLQRKLAGTPQIFHSVPLDLHWSWADLPGRMCDR</sequence>
<accession>A0A0A9FPJ0</accession>
<reference evidence="1" key="1">
    <citation type="submission" date="2014-09" db="EMBL/GenBank/DDBJ databases">
        <authorList>
            <person name="Magalhaes I.L.F."/>
            <person name="Oliveira U."/>
            <person name="Santos F.R."/>
            <person name="Vidigal T.H.D.A."/>
            <person name="Brescovit A.D."/>
            <person name="Santos A.J."/>
        </authorList>
    </citation>
    <scope>NUCLEOTIDE SEQUENCE</scope>
    <source>
        <tissue evidence="1">Shoot tissue taken approximately 20 cm above the soil surface</tissue>
    </source>
</reference>
<reference evidence="1" key="2">
    <citation type="journal article" date="2015" name="Data Brief">
        <title>Shoot transcriptome of the giant reed, Arundo donax.</title>
        <authorList>
            <person name="Barrero R.A."/>
            <person name="Guerrero F.D."/>
            <person name="Moolhuijzen P."/>
            <person name="Goolsby J.A."/>
            <person name="Tidwell J."/>
            <person name="Bellgard S.E."/>
            <person name="Bellgard M.I."/>
        </authorList>
    </citation>
    <scope>NUCLEOTIDE SEQUENCE</scope>
    <source>
        <tissue evidence="1">Shoot tissue taken approximately 20 cm above the soil surface</tissue>
    </source>
</reference>
<dbReference type="EMBL" id="GBRH01187683">
    <property type="protein sequence ID" value="JAE10213.1"/>
    <property type="molecule type" value="Transcribed_RNA"/>
</dbReference>
<protein>
    <submittedName>
        <fullName evidence="1">Uncharacterized protein</fullName>
    </submittedName>
</protein>
<organism evidence="1">
    <name type="scientific">Arundo donax</name>
    <name type="common">Giant reed</name>
    <name type="synonym">Donax arundinaceus</name>
    <dbReference type="NCBI Taxonomy" id="35708"/>
    <lineage>
        <taxon>Eukaryota</taxon>
        <taxon>Viridiplantae</taxon>
        <taxon>Streptophyta</taxon>
        <taxon>Embryophyta</taxon>
        <taxon>Tracheophyta</taxon>
        <taxon>Spermatophyta</taxon>
        <taxon>Magnoliopsida</taxon>
        <taxon>Liliopsida</taxon>
        <taxon>Poales</taxon>
        <taxon>Poaceae</taxon>
        <taxon>PACMAD clade</taxon>
        <taxon>Arundinoideae</taxon>
        <taxon>Arundineae</taxon>
        <taxon>Arundo</taxon>
    </lineage>
</organism>